<gene>
    <name evidence="2" type="ORF">Ctob_010054</name>
</gene>
<comment type="caution">
    <text evidence="2">The sequence shown here is derived from an EMBL/GenBank/DDBJ whole genome shotgun (WGS) entry which is preliminary data.</text>
</comment>
<evidence type="ECO:0000256" key="1">
    <source>
        <dbReference type="SAM" id="MobiDB-lite"/>
    </source>
</evidence>
<dbReference type="Proteomes" id="UP000037460">
    <property type="component" value="Unassembled WGS sequence"/>
</dbReference>
<accession>A0A0M0K932</accession>
<organism evidence="2 3">
    <name type="scientific">Chrysochromulina tobinii</name>
    <dbReference type="NCBI Taxonomy" id="1460289"/>
    <lineage>
        <taxon>Eukaryota</taxon>
        <taxon>Haptista</taxon>
        <taxon>Haptophyta</taxon>
        <taxon>Prymnesiophyceae</taxon>
        <taxon>Prymnesiales</taxon>
        <taxon>Chrysochromulinaceae</taxon>
        <taxon>Chrysochromulina</taxon>
    </lineage>
</organism>
<reference evidence="3" key="1">
    <citation type="journal article" date="2015" name="PLoS Genet.">
        <title>Genome Sequence and Transcriptome Analyses of Chrysochromulina tobin: Metabolic Tools for Enhanced Algal Fitness in the Prominent Order Prymnesiales (Haptophyceae).</title>
        <authorList>
            <person name="Hovde B.T."/>
            <person name="Deodato C.R."/>
            <person name="Hunsperger H.M."/>
            <person name="Ryken S.A."/>
            <person name="Yost W."/>
            <person name="Jha R.K."/>
            <person name="Patterson J."/>
            <person name="Monnat R.J. Jr."/>
            <person name="Barlow S.B."/>
            <person name="Starkenburg S.R."/>
            <person name="Cattolico R.A."/>
        </authorList>
    </citation>
    <scope>NUCLEOTIDE SEQUENCE</scope>
    <source>
        <strain evidence="3">CCMP291</strain>
    </source>
</reference>
<dbReference type="AlphaFoldDB" id="A0A0M0K932"/>
<protein>
    <submittedName>
        <fullName evidence="2">Uncharacterized protein</fullName>
    </submittedName>
</protein>
<feature type="non-terminal residue" evidence="2">
    <location>
        <position position="120"/>
    </location>
</feature>
<evidence type="ECO:0000313" key="2">
    <source>
        <dbReference type="EMBL" id="KOO35366.1"/>
    </source>
</evidence>
<proteinExistence type="predicted"/>
<feature type="compositionally biased region" description="Low complexity" evidence="1">
    <location>
        <begin position="109"/>
        <end position="120"/>
    </location>
</feature>
<evidence type="ECO:0000313" key="3">
    <source>
        <dbReference type="Proteomes" id="UP000037460"/>
    </source>
</evidence>
<name>A0A0M0K932_9EUKA</name>
<feature type="region of interest" description="Disordered" evidence="1">
    <location>
        <begin position="100"/>
        <end position="120"/>
    </location>
</feature>
<sequence>MSAVILPASCVRARVARSPVAAARSRSVRVHASSVNSWSESVGTKRRTTACCLAFRAAPTADWSCVLFSSLSAPFATSARQMATCPPAAARCSGVLARSSVTSGLTPVSSSASTSAASPA</sequence>
<dbReference type="EMBL" id="JWZX01000898">
    <property type="protein sequence ID" value="KOO35366.1"/>
    <property type="molecule type" value="Genomic_DNA"/>
</dbReference>
<keyword evidence="3" id="KW-1185">Reference proteome</keyword>